<evidence type="ECO:0000313" key="11">
    <source>
        <dbReference type="Proteomes" id="UP000236161"/>
    </source>
</evidence>
<dbReference type="InterPro" id="IPR027483">
    <property type="entry name" value="PInositol-4-P-4/5-kinase_C_sf"/>
</dbReference>
<dbReference type="PANTHER" id="PTHR45748">
    <property type="entry name" value="1-PHOSPHATIDYLINOSITOL 3-PHOSPHATE 5-KINASE-RELATED"/>
    <property type="match status" value="1"/>
</dbReference>
<dbReference type="EC" id="2.7.1.150" evidence="1"/>
<dbReference type="Gene3D" id="3.30.810.10">
    <property type="entry name" value="2-Layer Sandwich"/>
    <property type="match status" value="1"/>
</dbReference>
<name>A0A2I0A863_9ASPA</name>
<feature type="compositionally biased region" description="Basic and acidic residues" evidence="7">
    <location>
        <begin position="1301"/>
        <end position="1310"/>
    </location>
</feature>
<dbReference type="Pfam" id="PF00118">
    <property type="entry name" value="Cpn60_TCP1"/>
    <property type="match status" value="1"/>
</dbReference>
<feature type="compositionally biased region" description="Low complexity" evidence="7">
    <location>
        <begin position="1325"/>
        <end position="1344"/>
    </location>
</feature>
<dbReference type="InterPro" id="IPR044769">
    <property type="entry name" value="PIKfyve_PIPKc"/>
</dbReference>
<protein>
    <recommendedName>
        <fullName evidence="1">1-phosphatidylinositol-3-phosphate 5-kinase</fullName>
        <ecNumber evidence="1">2.7.1.150</ecNumber>
    </recommendedName>
</protein>
<evidence type="ECO:0000256" key="7">
    <source>
        <dbReference type="SAM" id="MobiDB-lite"/>
    </source>
</evidence>
<evidence type="ECO:0000256" key="3">
    <source>
        <dbReference type="ARBA" id="ARBA00022741"/>
    </source>
</evidence>
<dbReference type="PROSITE" id="PS51455">
    <property type="entry name" value="PIPK"/>
    <property type="match status" value="1"/>
</dbReference>
<feature type="region of interest" description="Disordered" evidence="7">
    <location>
        <begin position="1292"/>
        <end position="1344"/>
    </location>
</feature>
<dbReference type="Gene3D" id="3.50.7.10">
    <property type="entry name" value="GroEL"/>
    <property type="match status" value="1"/>
</dbReference>
<dbReference type="FunFam" id="3.30.800.10:FF:000007">
    <property type="entry name" value="Putative 1-phosphatidylinositol-4-phosphate 5-kinase/ zinc ion binding family"/>
    <property type="match status" value="1"/>
</dbReference>
<dbReference type="Proteomes" id="UP000236161">
    <property type="component" value="Unassembled WGS sequence"/>
</dbReference>
<feature type="signal peptide" evidence="8">
    <location>
        <begin position="1"/>
        <end position="16"/>
    </location>
</feature>
<keyword evidence="11" id="KW-1185">Reference proteome</keyword>
<evidence type="ECO:0000256" key="4">
    <source>
        <dbReference type="ARBA" id="ARBA00022777"/>
    </source>
</evidence>
<keyword evidence="8" id="KW-0732">Signal</keyword>
<evidence type="ECO:0000259" key="9">
    <source>
        <dbReference type="PROSITE" id="PS51455"/>
    </source>
</evidence>
<dbReference type="GO" id="GO:0005524">
    <property type="term" value="F:ATP binding"/>
    <property type="evidence" value="ECO:0007669"/>
    <property type="project" value="UniProtKB-UniRule"/>
</dbReference>
<keyword evidence="4 6" id="KW-0418">Kinase</keyword>
<keyword evidence="5 6" id="KW-0067">ATP-binding</keyword>
<dbReference type="SUPFAM" id="SSF56104">
    <property type="entry name" value="SAICAR synthase-like"/>
    <property type="match status" value="1"/>
</dbReference>
<dbReference type="SUPFAM" id="SSF52029">
    <property type="entry name" value="GroEL apical domain-like"/>
    <property type="match status" value="1"/>
</dbReference>
<dbReference type="InterPro" id="IPR027484">
    <property type="entry name" value="PInositol-4-P-5-kinase_N"/>
</dbReference>
<organism evidence="10 11">
    <name type="scientific">Apostasia shenzhenica</name>
    <dbReference type="NCBI Taxonomy" id="1088818"/>
    <lineage>
        <taxon>Eukaryota</taxon>
        <taxon>Viridiplantae</taxon>
        <taxon>Streptophyta</taxon>
        <taxon>Embryophyta</taxon>
        <taxon>Tracheophyta</taxon>
        <taxon>Spermatophyta</taxon>
        <taxon>Magnoliopsida</taxon>
        <taxon>Liliopsida</taxon>
        <taxon>Asparagales</taxon>
        <taxon>Orchidaceae</taxon>
        <taxon>Apostasioideae</taxon>
        <taxon>Apostasia</taxon>
    </lineage>
</organism>
<dbReference type="FunFam" id="3.50.7.10:FF:000007">
    <property type="entry name" value="1-phosphatidylinositol 3-phosphate 5-kinase isoform X1"/>
    <property type="match status" value="1"/>
</dbReference>
<accession>A0A2I0A863</accession>
<keyword evidence="3 6" id="KW-0547">Nucleotide-binding</keyword>
<dbReference type="InterPro" id="IPR027409">
    <property type="entry name" value="GroEL-like_apical_dom_sf"/>
</dbReference>
<sequence>MPFFSFQLVMMDWCRAYVSLCDFCSHFGEFREIWAGAVLSLGFSGFESLGLGGVELSTQGSGCHCFDCKTPPTAASPSFSSDGNCVSRYSNHLAEVDTKHRIALDTGQMPEHLGSNEQLGLLGNLVDCSIADKALNNARIQMSLEVDSSAIPLTVEGSDDFIAKRVGHYNGSSVVVQSATVNNNVEKTVDVSQSFNALLCTSVEADPLFWMPPEAEVKENAADSVAYDDDDDDCNDGMRWGQPSSLTSIDDEHAHNQSHKEQRQKVMMEVMNGQFKILVSRFLASEGIGLAGDDVEKEWINIVTSLSWEAALLVKPDAGEGRSMDPGSYVKVKCVASGSRSQSQVIKGLVFKKSAAHKHMPTEFRNASLMLLKGSLGHSTSGLSSFESMGQEKEHLKSIMAMIDNCHPNVVLVEKSVSRDIQEALLTKGITLVFDMKLPRLERIARCTGSHIISLGDTMSRPILKRCDFFHIDKFVEEHNSSLEGKRLMKTLLFFEGCPKPLGCTILLKGANSEQLKKIKHALHYTVFAAYHLILETSFFVDQSTFFSDMNTHTPRETNDMSAVAMVNPENCETAVNLNFLGLNDSLPSIHSADTIDIPVSGGSLMSSMNKDIQYNSDAEAGMDSLGDMHKTVINSGEILQSVSDVSASVKRILGDRLTPLTSESVLSYFGLKENMDDNNVSVVVSPSVETFDNEKKLQRKFLEKGNCDFYIGAKADNLSELIEVTDIQIDESTKEMRLANKIEMERKLDLQSILVLMSSLCITKKAACEESHLLRIKYYGNFDVSLGRYMQDVLLSQKYTCSSCGEPSEAHIYRYTHQNGNLTAVVRLLPRESVLPGEAEGKIWMWSRCLRCEHENGTPKVTRRVVMSSAARGLSFGKFLDLSFSDQSADNRLARCGHLLHRDCLRFFGLGSKVAMFRYSPVEIYSACKPQPVLEFHNQNGDEWLSKVAKDILAKGELLFGEISDALRNLKSQGEQNLPQQSTSFSETINQINEMENMLKQEKTSFEASVLGDVNLDVRQGKNVGDVRDINLLRQELRLLFYIWDRRLHFLVCRMLDSSSVAVTKDLIHEDDSSVSCDNFVEDGKERLMQVPIIVEDVSSDDESQHSGNHGMLEKELEIESARLSGDASCNDDIVPGMCSFDAQYRLGDFSSSSSSKDSEEECVPILEHLQEEYSIPLPIESMNYVQEANDLEYEAYSEKPTASQQSCNSDAEDPDLFIWTSFSELQKAFRKDLHGSYLHKFQFINDYNPRFLPRVHKLIADSGGNVFSVADDEISSIIAYALALSKNRYSSAGNTTENEGTRERDHAIENSQRPTVILPYSPSTGSLESEGTRSSSSDELPSLGSDSPLYVDQLALNNLHPEIILGTEKIAGKSKYSVVCIYAKEFYSLRRKCCPSEMAYISSLSRCKKWDAQGGKSKVFFAKTLDDRFIIKQIKKTELDSFLKFGPEYFKYLSFSLDSGSQTCLAKILGIYQVRQIKHGKEVRTDLMILENLLFGRNISRKYDLKGSVFSRYVSGAGDQDKVLLDENFVEDMRVSPIYVGGRTKQLLQRAIWNDTSFLTLSASPAWLCTDSWLLAGCGAEGNATASLDLLRLNSVHQASGSHLSFHLHSNCEGRSLPLHHGSSLTDPLPPLPLWS</sequence>
<dbReference type="SMART" id="SM00330">
    <property type="entry name" value="PIPKc"/>
    <property type="match status" value="1"/>
</dbReference>
<keyword evidence="2 6" id="KW-0808">Transferase</keyword>
<dbReference type="GO" id="GO:0046854">
    <property type="term" value="P:phosphatidylinositol phosphate biosynthetic process"/>
    <property type="evidence" value="ECO:0007669"/>
    <property type="project" value="TreeGrafter"/>
</dbReference>
<dbReference type="InterPro" id="IPR002498">
    <property type="entry name" value="PInositol-4-P-4/5-kinase_core"/>
</dbReference>
<reference evidence="10 11" key="1">
    <citation type="journal article" date="2017" name="Nature">
        <title>The Apostasia genome and the evolution of orchids.</title>
        <authorList>
            <person name="Zhang G.Q."/>
            <person name="Liu K.W."/>
            <person name="Li Z."/>
            <person name="Lohaus R."/>
            <person name="Hsiao Y.Y."/>
            <person name="Niu S.C."/>
            <person name="Wang J.Y."/>
            <person name="Lin Y.C."/>
            <person name="Xu Q."/>
            <person name="Chen L.J."/>
            <person name="Yoshida K."/>
            <person name="Fujiwara S."/>
            <person name="Wang Z.W."/>
            <person name="Zhang Y.Q."/>
            <person name="Mitsuda N."/>
            <person name="Wang M."/>
            <person name="Liu G.H."/>
            <person name="Pecoraro L."/>
            <person name="Huang H.X."/>
            <person name="Xiao X.J."/>
            <person name="Lin M."/>
            <person name="Wu X.Y."/>
            <person name="Wu W.L."/>
            <person name="Chen Y.Y."/>
            <person name="Chang S.B."/>
            <person name="Sakamoto S."/>
            <person name="Ohme-Takagi M."/>
            <person name="Yagi M."/>
            <person name="Zeng S.J."/>
            <person name="Shen C.Y."/>
            <person name="Yeh C.M."/>
            <person name="Luo Y.B."/>
            <person name="Tsai W.C."/>
            <person name="Van de Peer Y."/>
            <person name="Liu Z.J."/>
        </authorList>
    </citation>
    <scope>NUCLEOTIDE SEQUENCE [LARGE SCALE GENOMIC DNA]</scope>
    <source>
        <strain evidence="11">cv. Shenzhen</strain>
        <tissue evidence="10">Stem</tissue>
    </source>
</reference>
<dbReference type="InterPro" id="IPR002423">
    <property type="entry name" value="Cpn60/GroEL/TCP-1"/>
</dbReference>
<dbReference type="Pfam" id="PF01504">
    <property type="entry name" value="PIP5K"/>
    <property type="match status" value="1"/>
</dbReference>
<dbReference type="OrthoDB" id="158357at2759"/>
<dbReference type="SUPFAM" id="SSF54849">
    <property type="entry name" value="GroEL-intermediate domain like"/>
    <property type="match status" value="1"/>
</dbReference>
<evidence type="ECO:0000256" key="5">
    <source>
        <dbReference type="ARBA" id="ARBA00022840"/>
    </source>
</evidence>
<dbReference type="CDD" id="cd17300">
    <property type="entry name" value="PIPKc_PIKfyve"/>
    <property type="match status" value="1"/>
</dbReference>
<feature type="chain" id="PRO_5014155465" description="1-phosphatidylinositol-3-phosphate 5-kinase" evidence="8">
    <location>
        <begin position="17"/>
        <end position="1638"/>
    </location>
</feature>
<evidence type="ECO:0000256" key="1">
    <source>
        <dbReference type="ARBA" id="ARBA00012009"/>
    </source>
</evidence>
<proteinExistence type="predicted"/>
<dbReference type="Gene3D" id="3.30.800.10">
    <property type="entry name" value="Phosphatidylinositol Phosphate Kinase II Beta"/>
    <property type="match status" value="1"/>
</dbReference>
<evidence type="ECO:0000256" key="6">
    <source>
        <dbReference type="PROSITE-ProRule" id="PRU00781"/>
    </source>
</evidence>
<evidence type="ECO:0000256" key="8">
    <source>
        <dbReference type="SAM" id="SignalP"/>
    </source>
</evidence>
<dbReference type="InterPro" id="IPR027410">
    <property type="entry name" value="TCP-1-like_intermed_sf"/>
</dbReference>
<evidence type="ECO:0000313" key="10">
    <source>
        <dbReference type="EMBL" id="PKA51728.1"/>
    </source>
</evidence>
<feature type="domain" description="PIPK" evidence="9">
    <location>
        <begin position="1314"/>
        <end position="1638"/>
    </location>
</feature>
<dbReference type="GO" id="GO:0000285">
    <property type="term" value="F:1-phosphatidylinositol-3-phosphate 5-kinase activity"/>
    <property type="evidence" value="ECO:0007669"/>
    <property type="project" value="UniProtKB-EC"/>
</dbReference>
<dbReference type="EMBL" id="KZ452013">
    <property type="protein sequence ID" value="PKA51728.1"/>
    <property type="molecule type" value="Genomic_DNA"/>
</dbReference>
<gene>
    <name evidence="10" type="primary">FAB1D</name>
    <name evidence="10" type="ORF">AXF42_Ash003095</name>
</gene>
<dbReference type="PANTHER" id="PTHR45748:SF4">
    <property type="entry name" value="1-PHOSPHATIDYLINOSITOL-3-PHOSPHATE 5-KINASE FAB1D-RELATED"/>
    <property type="match status" value="1"/>
</dbReference>
<evidence type="ECO:0000256" key="2">
    <source>
        <dbReference type="ARBA" id="ARBA00022679"/>
    </source>
</evidence>
<dbReference type="CDD" id="cd03334">
    <property type="entry name" value="Fab1_TCP"/>
    <property type="match status" value="1"/>
</dbReference>
<dbReference type="STRING" id="1088818.A0A2I0A863"/>
<dbReference type="GO" id="GO:0010008">
    <property type="term" value="C:endosome membrane"/>
    <property type="evidence" value="ECO:0007669"/>
    <property type="project" value="TreeGrafter"/>
</dbReference>